<dbReference type="Pfam" id="PF16344">
    <property type="entry name" value="FecR_C"/>
    <property type="match status" value="1"/>
</dbReference>
<dbReference type="EMBL" id="SLWK01000002">
    <property type="protein sequence ID" value="TCO09889.1"/>
    <property type="molecule type" value="Genomic_DNA"/>
</dbReference>
<proteinExistence type="predicted"/>
<gene>
    <name evidence="4" type="ORF">EV194_102318</name>
</gene>
<dbReference type="PANTHER" id="PTHR30273">
    <property type="entry name" value="PERIPLASMIC SIGNAL SENSOR AND SIGMA FACTOR ACTIVATOR FECR-RELATED"/>
    <property type="match status" value="1"/>
</dbReference>
<dbReference type="AlphaFoldDB" id="A0A4R2GN73"/>
<keyword evidence="5" id="KW-1185">Reference proteome</keyword>
<evidence type="ECO:0000259" key="3">
    <source>
        <dbReference type="Pfam" id="PF16344"/>
    </source>
</evidence>
<dbReference type="InterPro" id="IPR032508">
    <property type="entry name" value="FecR_C"/>
</dbReference>
<dbReference type="Proteomes" id="UP000295221">
    <property type="component" value="Unassembled WGS sequence"/>
</dbReference>
<dbReference type="Pfam" id="PF04773">
    <property type="entry name" value="FecR"/>
    <property type="match status" value="1"/>
</dbReference>
<dbReference type="InterPro" id="IPR006860">
    <property type="entry name" value="FecR"/>
</dbReference>
<organism evidence="4 5">
    <name type="scientific">Natronoflexus pectinivorans</name>
    <dbReference type="NCBI Taxonomy" id="682526"/>
    <lineage>
        <taxon>Bacteria</taxon>
        <taxon>Pseudomonadati</taxon>
        <taxon>Bacteroidota</taxon>
        <taxon>Bacteroidia</taxon>
        <taxon>Marinilabiliales</taxon>
        <taxon>Marinilabiliaceae</taxon>
        <taxon>Natronoflexus</taxon>
    </lineage>
</organism>
<dbReference type="InterPro" id="IPR012373">
    <property type="entry name" value="Ferrdict_sens_TM"/>
</dbReference>
<keyword evidence="1" id="KW-0472">Membrane</keyword>
<sequence length="332" mass="37568">MKLSDNINYNQLCRVLSGEATSKDMAFLETWLRSDERNHEIWNELRESWMLAGTASQCDQINTDSAWQQVSARMKSKPTSKNRLIPIYQYAAAIVAAIVLIGGLLYFLLPTFYQQADQVAYITYSDSSEIILPDGTLVALNSGSSISYPENFGATERRVLLSGEAWFEVTSDQQNTFIVETRSFEVKVLGTSFNVRSYEHLELCQIDVNKGVVEVVSFLSDLDPLKLAAGDGADFYVPSGTMIKRSLYPNNLAWKTGELRFHDVSLYEVFNTLEQTYHIRIVTEDPSILDEKLVASFSQNTFDYIMDVVCLTFNLTQVKSDEFVLVKRLNAD</sequence>
<dbReference type="RefSeq" id="WP_132432743.1">
    <property type="nucleotide sequence ID" value="NZ_SLWK01000002.1"/>
</dbReference>
<keyword evidence="1" id="KW-1133">Transmembrane helix</keyword>
<dbReference type="PIRSF" id="PIRSF018266">
    <property type="entry name" value="FecR"/>
    <property type="match status" value="1"/>
</dbReference>
<evidence type="ECO:0000313" key="5">
    <source>
        <dbReference type="Proteomes" id="UP000295221"/>
    </source>
</evidence>
<dbReference type="Gene3D" id="3.55.50.30">
    <property type="match status" value="1"/>
</dbReference>
<evidence type="ECO:0000313" key="4">
    <source>
        <dbReference type="EMBL" id="TCO09889.1"/>
    </source>
</evidence>
<evidence type="ECO:0000259" key="2">
    <source>
        <dbReference type="Pfam" id="PF04773"/>
    </source>
</evidence>
<feature type="domain" description="FecR protein" evidence="2">
    <location>
        <begin position="127"/>
        <end position="214"/>
    </location>
</feature>
<feature type="domain" description="Protein FecR C-terminal" evidence="3">
    <location>
        <begin position="259"/>
        <end position="316"/>
    </location>
</feature>
<protein>
    <submittedName>
        <fullName evidence="4">FecR family protein</fullName>
    </submittedName>
</protein>
<evidence type="ECO:0000256" key="1">
    <source>
        <dbReference type="SAM" id="Phobius"/>
    </source>
</evidence>
<accession>A0A4R2GN73</accession>
<dbReference type="GO" id="GO:0016989">
    <property type="term" value="F:sigma factor antagonist activity"/>
    <property type="evidence" value="ECO:0007669"/>
    <property type="project" value="TreeGrafter"/>
</dbReference>
<reference evidence="4 5" key="1">
    <citation type="submission" date="2019-03" db="EMBL/GenBank/DDBJ databases">
        <title>Genomic Encyclopedia of Type Strains, Phase IV (KMG-IV): sequencing the most valuable type-strain genomes for metagenomic binning, comparative biology and taxonomic classification.</title>
        <authorList>
            <person name="Goeker M."/>
        </authorList>
    </citation>
    <scope>NUCLEOTIDE SEQUENCE [LARGE SCALE GENOMIC DNA]</scope>
    <source>
        <strain evidence="4 5">DSM 24179</strain>
    </source>
</reference>
<dbReference type="Gene3D" id="2.60.120.1440">
    <property type="match status" value="1"/>
</dbReference>
<dbReference type="PANTHER" id="PTHR30273:SF2">
    <property type="entry name" value="PROTEIN FECR"/>
    <property type="match status" value="1"/>
</dbReference>
<name>A0A4R2GN73_9BACT</name>
<feature type="transmembrane region" description="Helical" evidence="1">
    <location>
        <begin position="87"/>
        <end position="109"/>
    </location>
</feature>
<comment type="caution">
    <text evidence="4">The sequence shown here is derived from an EMBL/GenBank/DDBJ whole genome shotgun (WGS) entry which is preliminary data.</text>
</comment>
<dbReference type="OrthoDB" id="699645at2"/>
<keyword evidence="1" id="KW-0812">Transmembrane</keyword>